<dbReference type="InterPro" id="IPR022385">
    <property type="entry name" value="Rhs_assc_core"/>
</dbReference>
<feature type="domain" description="Teneurin-like YD-shell" evidence="3">
    <location>
        <begin position="1631"/>
        <end position="1888"/>
    </location>
</feature>
<reference evidence="5" key="1">
    <citation type="journal article" date="2019" name="Int. J. Syst. Evol. Microbiol.">
        <title>The Global Catalogue of Microorganisms (GCM) 10K type strain sequencing project: providing services to taxonomists for standard genome sequencing and annotation.</title>
        <authorList>
            <consortium name="The Broad Institute Genomics Platform"/>
            <consortium name="The Broad Institute Genome Sequencing Center for Infectious Disease"/>
            <person name="Wu L."/>
            <person name="Ma J."/>
        </authorList>
    </citation>
    <scope>NUCLEOTIDE SEQUENCE [LARGE SCALE GENOMIC DNA]</scope>
    <source>
        <strain evidence="5">CGMCC 4.1648</strain>
    </source>
</reference>
<dbReference type="EMBL" id="JBHSJD010000001">
    <property type="protein sequence ID" value="MFC5020624.1"/>
    <property type="molecule type" value="Genomic_DNA"/>
</dbReference>
<evidence type="ECO:0000313" key="4">
    <source>
        <dbReference type="EMBL" id="MFC5020624.1"/>
    </source>
</evidence>
<evidence type="ECO:0000256" key="2">
    <source>
        <dbReference type="SAM" id="MobiDB-lite"/>
    </source>
</evidence>
<accession>A0ABV9X857</accession>
<dbReference type="InterPro" id="IPR056823">
    <property type="entry name" value="TEN-like_YD-shell"/>
</dbReference>
<feature type="region of interest" description="Disordered" evidence="2">
    <location>
        <begin position="1637"/>
        <end position="1671"/>
    </location>
</feature>
<evidence type="ECO:0000313" key="5">
    <source>
        <dbReference type="Proteomes" id="UP001595829"/>
    </source>
</evidence>
<evidence type="ECO:0000256" key="1">
    <source>
        <dbReference type="ARBA" id="ARBA00022737"/>
    </source>
</evidence>
<sequence length="2179" mass="233197">MNRSIPFARPGKRLRPRTRAVPLRALSSAVGFALIPGLLTPVAFAAEVEPLGKPKLKAPRSADVSPFTPKLDPRTSALISKAATAARADELRARVQQDKRVTWPKGGTAAITVPASGKVSTAVGSLPLTLAPSKPSKAKAASAPAGTVEINVLDQKRAAQLGVKGIVVTVTAPASAGKVELGIGYGAFGSAYGGDWAGRLQVVRLPGCALTEPADAKCRKRTPLEFTNDRAHERLNGQLAFTRPSAARASSPSTTQTMVLAVAAGTKSGSGDYKATPLASSSTWEAGGSSGTFTWTYPLRVPPSAAGPKPDLKISYDSGRVDGRTASTNNQGTAIGEGFDITSSYIERKYGSCDDDGQTDKYDLCWKYDNASLVLNGNATELVKDDTSGQWRLKNDDASTVKVSTGAENGDDNGEHWAITTGDGTTYHFGLNKLSGAGATDRTNSVWTVPVFGDDTGEPGYDKGTSFSARHADQAWRWNLDYVEDTRGNAMSYWYEAELNHYDMLGDDNNGTPYTRGGYLKEIRYGQRAGALFSAVPAASNRVVFGYAERCIVGDCGSLTDATRNNWPDVPFDAECKAGVKCTGNVGPSFYTRKRMTGVSTQAWDRAASTPGYASVDSWAFGQQFLDPGDTGDSHDQSLWLSDIRHTGKRGTDLSLAPVTFDHEFLPNRVDGATDDIISLDKPRLKVITSETGAQTIVTYMPADCIAGQTMPKVDQNNRRCYPVHWSPNGGKVPILDWFHKYPVQAVATLDPHGGSDAVHHTYAYSGPAWHYNEDPFVKEKERTWSQWRGFQKVTHLTGNAGSTQSKTVTVFMQGMNGDRVLDASGQLDKDARKTATVTGIKAPAITDADQYAGFTRESVTYNGVSGQETGGQINDPWSKRTATQHKSYAETEAYFVRTGATHARTNITTVLPARDRVRSTATTYDDHGMAVAVEDRGDNAVAGDEKCTRTWYARNVANGINSLVSRVRVTAKPCGTSEEQLNLPATSDTPGDVISDTATAYDSTTWSAVQTPTRGEPRWTGRAKAYGLDDQPVWQKVSTTTYDMLGRPLTVRDALDNLTASTQYEPAAAGPLTSTVVQNAALHTSTTELDFATGAAVKVTDPNGKVTESVYDSLGRVTQVWLPDRDRSLGKSPNYTYAYHVSASDESWVSTSTLRPDGGGYGTTYEIFDSLLRPRQTQTPSPRGGRLIALTQYDHRGLAVSSQSDIWDETTAPAGRLVATDGGQAPMQVDTTYDGAGRAVKADTKVRNVLRWSVETQYTGDTVTSTAPAGGKATAVVTNALGQTTQRREYGGTQPSGTDYTTTNYTYTPAGQQATVEGPDKAQWSYTYDLFGRQVTAADPDKGTSRTDYNELDQAISVKDSRQRELLTAYDKLGRKTGLWDGEQTDAKKLAGWTYDVLAKGRLDTAVRYENGVGQTTSKAYTQKVVAYDPLYRATRSQLLLPTSDPLVQAGVPSTLESSVYYNVSGVPSTQTSPAVAGLPLEALSYKYGAVGQLLSFNGVTGYLQNATYTPEGDLQQLSLGKDIAGVAHNAYLTYTYEDGTRRLTGSDVTDTVHNYMLQSLKFRQDDAGNVMSIFDTSTQGGTAKPDHQCFAYDAHRRMTEAWTPRTADCSATGRTTANLDGPAPYWTSYAYNSSGQRASETEHTATGDRTTTYTYGTTRGQPHPLAKTEGTRPATYVYDEAGNTTSRPGTQAQQTLTWNAEGKLTGTSEPAVTGKPALGTTYLYDASGELLVRRATGDGDTVLYFGNTEIRLTTKGTTKTLSGTRYYTAGGKTIAVRTGTAGSTTTKLNFLASDHHGTSSLVLDATTMAVTRRYTTPFGAPRGTQPTTWPDDKAFLGKPADKVTGLTHIGAREYDPSIAQFISVDPLLELDKHQTLNGYSYGAQNPATFSDPSGLGLACGKGFDEGCGSGVVTHGDGSLSKGGNPTGGGVAPGYGRTSGTSSADSSGIVIVLAEVLDEAPQKYLHQAPNGVCIYAVAGTCEPPAGEPVSIQIDDLPCPSGDPQWVCGARNALYKFGVASGMTGGSLGFFGLRSAARFNQARGVPEGFTPTQMNQIRAVFQGRLDIESNIVVQGSRVTGNIHSKSDVDIAVRVTPATFDALIAKRWPKPPNPGSNNADTREHAIKTGKITAGDVRPKLSPFRKDVVTILGDTVDHVDVSVIRMGGPFDRGPFIDIANN</sequence>
<dbReference type="InterPro" id="IPR050708">
    <property type="entry name" value="T6SS_VgrG/RHS"/>
</dbReference>
<name>A0ABV9X857_9ACTN</name>
<feature type="compositionally biased region" description="Low complexity" evidence="2">
    <location>
        <begin position="1649"/>
        <end position="1662"/>
    </location>
</feature>
<dbReference type="Proteomes" id="UP001595829">
    <property type="component" value="Unassembled WGS sequence"/>
</dbReference>
<dbReference type="Pfam" id="PF25023">
    <property type="entry name" value="TEN_YD-shell"/>
    <property type="match status" value="1"/>
</dbReference>
<dbReference type="PANTHER" id="PTHR32305">
    <property type="match status" value="1"/>
</dbReference>
<gene>
    <name evidence="4" type="ORF">ACFPM3_00450</name>
</gene>
<evidence type="ECO:0000259" key="3">
    <source>
        <dbReference type="Pfam" id="PF25023"/>
    </source>
</evidence>
<dbReference type="Gene3D" id="2.180.10.10">
    <property type="entry name" value="RHS repeat-associated core"/>
    <property type="match status" value="2"/>
</dbReference>
<keyword evidence="5" id="KW-1185">Reference proteome</keyword>
<dbReference type="NCBIfam" id="TIGR03696">
    <property type="entry name" value="Rhs_assc_core"/>
    <property type="match status" value="1"/>
</dbReference>
<organism evidence="4 5">
    <name type="scientific">Streptomyces coeruleoprunus</name>
    <dbReference type="NCBI Taxonomy" id="285563"/>
    <lineage>
        <taxon>Bacteria</taxon>
        <taxon>Bacillati</taxon>
        <taxon>Actinomycetota</taxon>
        <taxon>Actinomycetes</taxon>
        <taxon>Kitasatosporales</taxon>
        <taxon>Streptomycetaceae</taxon>
        <taxon>Streptomyces</taxon>
    </lineage>
</organism>
<dbReference type="RefSeq" id="WP_345691676.1">
    <property type="nucleotide sequence ID" value="NZ_BAABIT010000001.1"/>
</dbReference>
<dbReference type="CDD" id="cd05403">
    <property type="entry name" value="NT_KNTase_like"/>
    <property type="match status" value="1"/>
</dbReference>
<protein>
    <submittedName>
        <fullName evidence="4">RHS repeat-associated core domain-containing protein</fullName>
    </submittedName>
</protein>
<comment type="caution">
    <text evidence="4">The sequence shown here is derived from an EMBL/GenBank/DDBJ whole genome shotgun (WGS) entry which is preliminary data.</text>
</comment>
<proteinExistence type="predicted"/>
<dbReference type="PANTHER" id="PTHR32305:SF17">
    <property type="entry name" value="TRNA NUCLEASE WAPA"/>
    <property type="match status" value="1"/>
</dbReference>
<keyword evidence="1" id="KW-0677">Repeat</keyword>